<evidence type="ECO:0000313" key="2">
    <source>
        <dbReference type="Proteomes" id="UP000278627"/>
    </source>
</evidence>
<reference evidence="1 2" key="2">
    <citation type="submission" date="2018-11" db="EMBL/GenBank/DDBJ databases">
        <authorList>
            <consortium name="Pathogen Informatics"/>
        </authorList>
    </citation>
    <scope>NUCLEOTIDE SEQUENCE [LARGE SCALE GENOMIC DNA]</scope>
</reference>
<protein>
    <submittedName>
        <fullName evidence="3">DUF4283 domain-containing protein</fullName>
    </submittedName>
</protein>
<dbReference type="AlphaFoldDB" id="A0A0N4TJ25"/>
<accession>A0A0N4TJ25</accession>
<sequence length="158" mass="18100">MNRDERELKTRQQLDMSRITEKREILISMTLWDNNLLIDYSNDILSPVWVRVPRPSLVGSADLPIYNVRITDDNLCNIKIRDVTDLLRKEARIVCQATDARCRRIVLQFPTFDYGRNNNNNVDNGDDNDDNDDYDAAEAAGRRFAALSCDGDATETTS</sequence>
<evidence type="ECO:0000313" key="3">
    <source>
        <dbReference type="WBParaSite" id="BPAG_0000827801-mRNA-1"/>
    </source>
</evidence>
<dbReference type="WBParaSite" id="BPAG_0000827801-mRNA-1">
    <property type="protein sequence ID" value="BPAG_0000827801-mRNA-1"/>
    <property type="gene ID" value="BPAG_0000827801"/>
</dbReference>
<keyword evidence="2" id="KW-1185">Reference proteome</keyword>
<proteinExistence type="predicted"/>
<reference evidence="3" key="1">
    <citation type="submission" date="2017-02" db="UniProtKB">
        <authorList>
            <consortium name="WormBaseParasite"/>
        </authorList>
    </citation>
    <scope>IDENTIFICATION</scope>
</reference>
<gene>
    <name evidence="1" type="ORF">BPAG_LOCUS8240</name>
</gene>
<organism evidence="3">
    <name type="scientific">Brugia pahangi</name>
    <name type="common">Filarial nematode worm</name>
    <dbReference type="NCBI Taxonomy" id="6280"/>
    <lineage>
        <taxon>Eukaryota</taxon>
        <taxon>Metazoa</taxon>
        <taxon>Ecdysozoa</taxon>
        <taxon>Nematoda</taxon>
        <taxon>Chromadorea</taxon>
        <taxon>Rhabditida</taxon>
        <taxon>Spirurina</taxon>
        <taxon>Spiruromorpha</taxon>
        <taxon>Filarioidea</taxon>
        <taxon>Onchocercidae</taxon>
        <taxon>Brugia</taxon>
    </lineage>
</organism>
<dbReference type="Proteomes" id="UP000278627">
    <property type="component" value="Unassembled WGS sequence"/>
</dbReference>
<evidence type="ECO:0000313" key="1">
    <source>
        <dbReference type="EMBL" id="VDN89426.1"/>
    </source>
</evidence>
<name>A0A0N4TJ25_BRUPA</name>
<dbReference type="EMBL" id="UZAD01013132">
    <property type="protein sequence ID" value="VDN89426.1"/>
    <property type="molecule type" value="Genomic_DNA"/>
</dbReference>